<dbReference type="Proteomes" id="UP000053372">
    <property type="component" value="Unassembled WGS sequence"/>
</dbReference>
<name>A0A0V7ZJI3_9CYAN</name>
<dbReference type="RefSeq" id="WP_058184154.1">
    <property type="nucleotide sequence ID" value="NZ_LMTZ01000118.1"/>
</dbReference>
<reference evidence="5 6" key="1">
    <citation type="journal article" date="2015" name="Genome Announc.">
        <title>Draft Genome of the Euendolithic (true boring) Cyanobacterium Mastigocoleus testarum strain BC008.</title>
        <authorList>
            <person name="Guida B.S."/>
            <person name="Garcia-Pichel F."/>
        </authorList>
    </citation>
    <scope>NUCLEOTIDE SEQUENCE [LARGE SCALE GENOMIC DNA]</scope>
    <source>
        <strain evidence="5 6">BC008</strain>
    </source>
</reference>
<feature type="transmembrane region" description="Helical" evidence="2">
    <location>
        <begin position="497"/>
        <end position="514"/>
    </location>
</feature>
<dbReference type="Gene3D" id="3.40.50.300">
    <property type="entry name" value="P-loop containing nucleotide triphosphate hydrolases"/>
    <property type="match status" value="1"/>
</dbReference>
<feature type="transmembrane region" description="Helical" evidence="2">
    <location>
        <begin position="609"/>
        <end position="631"/>
    </location>
</feature>
<dbReference type="InterPro" id="IPR027417">
    <property type="entry name" value="P-loop_NTPase"/>
</dbReference>
<feature type="compositionally biased region" description="Low complexity" evidence="1">
    <location>
        <begin position="1"/>
        <end position="48"/>
    </location>
</feature>
<protein>
    <recommendedName>
        <fullName evidence="3">NACHT domain-containing protein</fullName>
    </recommendedName>
</protein>
<evidence type="ECO:0000256" key="2">
    <source>
        <dbReference type="SAM" id="Phobius"/>
    </source>
</evidence>
<proteinExistence type="predicted"/>
<keyword evidence="6" id="KW-1185">Reference proteome</keyword>
<dbReference type="InterPro" id="IPR007111">
    <property type="entry name" value="NACHT_NTPase"/>
</dbReference>
<dbReference type="EMBL" id="LMTZ01000129">
    <property type="protein sequence ID" value="KST64026.1"/>
    <property type="molecule type" value="Genomic_DNA"/>
</dbReference>
<keyword evidence="2" id="KW-0812">Transmembrane</keyword>
<organism evidence="5 6">
    <name type="scientific">Mastigocoleus testarum BC008</name>
    <dbReference type="NCBI Taxonomy" id="371196"/>
    <lineage>
        <taxon>Bacteria</taxon>
        <taxon>Bacillati</taxon>
        <taxon>Cyanobacteriota</taxon>
        <taxon>Cyanophyceae</taxon>
        <taxon>Nostocales</taxon>
        <taxon>Hapalosiphonaceae</taxon>
        <taxon>Mastigocoleus</taxon>
    </lineage>
</organism>
<evidence type="ECO:0000313" key="6">
    <source>
        <dbReference type="Proteomes" id="UP000053372"/>
    </source>
</evidence>
<feature type="transmembrane region" description="Helical" evidence="2">
    <location>
        <begin position="526"/>
        <end position="545"/>
    </location>
</feature>
<sequence>MNQLPPDNSDSQQPSDDSSQKQQADTSRWDNVVQGNQNRVVQGDGNQVIEGDNNQISHTHIYQSQQEASPRPQLTRQEYQNRQALLTKVKKFWVKGVLEKSLRNQVLIEFGLDDRPDAIASSWEVILETEDSSPQPLPEGTKVIDIFDEIGAGRTLLILGKPGSGKTTTLLELSRDLITRAEQDINLLIPVVFNLSSWDKQQKIADKQQTIANWLVEELNSKYDVPKKIGKAWVKQQQLLPLLDGLDEVKAEHRDDCIKALNQFKQNYGVELVVCCRIEDYESLSNRLEFQRAVYLKSLTPEQIYHYLDSVRTNLTGLKALIQWDRVLQELVQSPLMLNIMTLVYQGVAVEDLPKTEVLEERRKQLFDNYIKLMLKRPNRSKVQDKYSQTQTKRWLIWLAQKMVQRSQTVFLIEQMQPTWLKSRAKNFYRLSLGTIFGILFGLINLLAFTWMAGLIHGLIWGGIYLIIGIFAGLFLKEITTVGIIQVNWKIILIPPLKFGVSFGLFMVFFDVLYNLMHQGRLPDLVHMLTFFLKGSLFFGIMLLLQRVLPQIGRNIEYFVIEKTTNPNQGIWKSLQNALMISVSLWTLTGFAVALIARPEEIAMRWFSFSNYGFGAGLVLGGATCIQHFILRFILYINNNIPWNYGRFLDYATERIFLQKVGGGYIFIHRMLMEHFAQMQLESRNLQS</sequence>
<gene>
    <name evidence="4" type="ORF">BC008_40230</name>
    <name evidence="5" type="ORF">BC008_41205</name>
</gene>
<dbReference type="AlphaFoldDB" id="A0A0V7ZJI3"/>
<comment type="caution">
    <text evidence="5">The sequence shown here is derived from an EMBL/GenBank/DDBJ whole genome shotgun (WGS) entry which is preliminary data.</text>
</comment>
<feature type="region of interest" description="Disordered" evidence="1">
    <location>
        <begin position="1"/>
        <end position="51"/>
    </location>
</feature>
<evidence type="ECO:0000256" key="1">
    <source>
        <dbReference type="SAM" id="MobiDB-lite"/>
    </source>
</evidence>
<evidence type="ECO:0000259" key="3">
    <source>
        <dbReference type="PROSITE" id="PS50837"/>
    </source>
</evidence>
<dbReference type="PROSITE" id="PS50837">
    <property type="entry name" value="NACHT"/>
    <property type="match status" value="1"/>
</dbReference>
<keyword evidence="2" id="KW-1133">Transmembrane helix</keyword>
<dbReference type="Pfam" id="PF05729">
    <property type="entry name" value="NACHT"/>
    <property type="match status" value="1"/>
</dbReference>
<evidence type="ECO:0000313" key="4">
    <source>
        <dbReference type="EMBL" id="KST64026.1"/>
    </source>
</evidence>
<accession>A0A0V7ZJI3</accession>
<dbReference type="SUPFAM" id="SSF52540">
    <property type="entry name" value="P-loop containing nucleoside triphosphate hydrolases"/>
    <property type="match status" value="1"/>
</dbReference>
<dbReference type="OrthoDB" id="419058at2"/>
<feature type="domain" description="NACHT" evidence="3">
    <location>
        <begin position="154"/>
        <end position="249"/>
    </location>
</feature>
<evidence type="ECO:0000313" key="5">
    <source>
        <dbReference type="EMBL" id="KST64736.1"/>
    </source>
</evidence>
<feature type="transmembrane region" description="Helical" evidence="2">
    <location>
        <begin position="431"/>
        <end position="452"/>
    </location>
</feature>
<feature type="transmembrane region" description="Helical" evidence="2">
    <location>
        <begin position="458"/>
        <end position="476"/>
    </location>
</feature>
<feature type="transmembrane region" description="Helical" evidence="2">
    <location>
        <begin position="578"/>
        <end position="597"/>
    </location>
</feature>
<keyword evidence="2" id="KW-0472">Membrane</keyword>
<dbReference type="EMBL" id="LMTZ01000118">
    <property type="protein sequence ID" value="KST64736.1"/>
    <property type="molecule type" value="Genomic_DNA"/>
</dbReference>